<dbReference type="EMBL" id="MTSL01000065">
    <property type="protein sequence ID" value="PJF19407.1"/>
    <property type="molecule type" value="Genomic_DNA"/>
</dbReference>
<evidence type="ECO:0000313" key="5">
    <source>
        <dbReference type="EMBL" id="PJF19407.1"/>
    </source>
</evidence>
<organism evidence="5 6">
    <name type="scientific">Paramicrosporidium saccamoebae</name>
    <dbReference type="NCBI Taxonomy" id="1246581"/>
    <lineage>
        <taxon>Eukaryota</taxon>
        <taxon>Fungi</taxon>
        <taxon>Fungi incertae sedis</taxon>
        <taxon>Cryptomycota</taxon>
        <taxon>Cryptomycota incertae sedis</taxon>
        <taxon>Paramicrosporidium</taxon>
    </lineage>
</organism>
<name>A0A2H9TNT7_9FUNG</name>
<sequence>MTKPSDMEKRDFGRLLQESRQLNARIRAGGHDNVFLPQLQRGLEQIEELSSQLAAKVASAGGAGQVESKAALFLAAKGYDVTSIGAQLRKVADIVPGPVSQAAVAFDADVDLFLQSELDNAVLGTLNRIEQLVIKEADKIIKERRDEAWEKGKSGIIEERRHLGTGKDFVTGKMPSGPKVATYAKVIKALNETRLRGSMLDLPREFEAALRELEGSDPRGQTLIDCWRAMQFILNGEESENVFETKNFGTSYRADPKSAESKTWRAQLVGGSKKYLEDMYMRFVDRTLAQYPRDAMLGGRPSALERVRAFVDIKLKRMPPSELTNIEILNGSALWMVLFVLVRCGLLKDALSLTQSMEHLIQRNDPQFMGFFKTFVTSPGNQIASNLLSQLRLEYSQKMTVGGQDPFKMAILKIIGHCDLSRKTIPDVIATSEDYLWLQFWLIQDSLMEETEGGAAYTLADLQRTITDFGPNHFDPKQSNPWQYFNILLLVGLFESALEYLYQQDQQIDTVHFAVVLLQAGTLRTGKAVDPLFVKQGIQGTFVNFGTLVSSYAASLGTGDIVDAVNYLLLLSLDKKGEYDAFCHKAVRDLILKSGDYGALLGDVRHDGSVLPGSLSQYARLMNLPDTKTFMDVITAAAAEKCDREGRFREALQLYNLANKYDRVIEVLCARLCRSFVGPYTALEADELRRTAESILSYYTAHGHISTALSPAARNTCATLIQLISVRKAYEGEHWAECLDSLLKLPLIPLEGDVAIVSSAADRVRDMPDNLTILLPELLMIAMNVIVRRNSELRGYIGIDAGRAQQSELLRRMARNLMTFVGMLRLRVPQEVYAQLTRMEIALD</sequence>
<dbReference type="Proteomes" id="UP000240830">
    <property type="component" value="Unassembled WGS sequence"/>
</dbReference>
<dbReference type="GO" id="GO:0006606">
    <property type="term" value="P:protein import into nucleus"/>
    <property type="evidence" value="ECO:0007669"/>
    <property type="project" value="TreeGrafter"/>
</dbReference>
<dbReference type="GO" id="GO:0016973">
    <property type="term" value="P:poly(A)+ mRNA export from nucleus"/>
    <property type="evidence" value="ECO:0007669"/>
    <property type="project" value="TreeGrafter"/>
</dbReference>
<proteinExistence type="inferred from homology"/>
<dbReference type="Pfam" id="PF04097">
    <property type="entry name" value="Nic96"/>
    <property type="match status" value="1"/>
</dbReference>
<comment type="similarity">
    <text evidence="2 4">Belongs to the nucleoporin interacting component (NIC) family.</text>
</comment>
<keyword evidence="4" id="KW-0653">Protein transport</keyword>
<dbReference type="GO" id="GO:0005643">
    <property type="term" value="C:nuclear pore"/>
    <property type="evidence" value="ECO:0007669"/>
    <property type="project" value="UniProtKB-SubCell"/>
</dbReference>
<dbReference type="PANTHER" id="PTHR11225">
    <property type="entry name" value="NUCLEAR PORE COMPLEX PROTEIN NUP93 NUCLEOPORIN NUP93 DEAD EYE PROTEIN"/>
    <property type="match status" value="1"/>
</dbReference>
<gene>
    <name evidence="5" type="ORF">PSACC_00764</name>
</gene>
<dbReference type="STRING" id="1246581.A0A2H9TNT7"/>
<keyword evidence="4" id="KW-0813">Transport</keyword>
<keyword evidence="4" id="KW-0906">Nuclear pore complex</keyword>
<evidence type="ECO:0000256" key="1">
    <source>
        <dbReference type="ARBA" id="ARBA00004259"/>
    </source>
</evidence>
<dbReference type="AlphaFoldDB" id="A0A2H9TNT7"/>
<evidence type="ECO:0000313" key="6">
    <source>
        <dbReference type="Proteomes" id="UP000240830"/>
    </source>
</evidence>
<dbReference type="GO" id="GO:0017056">
    <property type="term" value="F:structural constituent of nuclear pore"/>
    <property type="evidence" value="ECO:0007669"/>
    <property type="project" value="InterPro"/>
</dbReference>
<reference evidence="5 6" key="1">
    <citation type="submission" date="2016-10" db="EMBL/GenBank/DDBJ databases">
        <title>The genome of Paramicrosporidium saccamoebae is the missing link in understanding Cryptomycota and Microsporidia evolution.</title>
        <authorList>
            <person name="Quandt C.A."/>
            <person name="Beaudet D."/>
            <person name="Corsaro D."/>
            <person name="Michel R."/>
            <person name="Corradi N."/>
            <person name="James T."/>
        </authorList>
    </citation>
    <scope>NUCLEOTIDE SEQUENCE [LARGE SCALE GENOMIC DNA]</scope>
    <source>
        <strain evidence="5 6">KSL3</strain>
    </source>
</reference>
<keyword evidence="4" id="KW-0811">Translocation</keyword>
<dbReference type="OrthoDB" id="203824at2759"/>
<evidence type="ECO:0000256" key="4">
    <source>
        <dbReference type="RuleBase" id="RU364035"/>
    </source>
</evidence>
<dbReference type="InterPro" id="IPR007231">
    <property type="entry name" value="Nucleoporin_int_Nup93/Nic96"/>
</dbReference>
<comment type="subcellular location">
    <subcellularLocation>
        <location evidence="1">Nucleus envelope</location>
    </subcellularLocation>
    <subcellularLocation>
        <location evidence="4">Nucleus</location>
        <location evidence="4">Nuclear pore complex</location>
    </subcellularLocation>
</comment>
<keyword evidence="4" id="KW-0509">mRNA transport</keyword>
<evidence type="ECO:0000256" key="3">
    <source>
        <dbReference type="ARBA" id="ARBA00023242"/>
    </source>
</evidence>
<keyword evidence="6" id="KW-1185">Reference proteome</keyword>
<protein>
    <recommendedName>
        <fullName evidence="4">Nuclear pore protein</fullName>
    </recommendedName>
</protein>
<dbReference type="PANTHER" id="PTHR11225:SF4">
    <property type="entry name" value="NUCLEAR PORE COMPLEX PROTEIN NUP93"/>
    <property type="match status" value="1"/>
</dbReference>
<evidence type="ECO:0000256" key="2">
    <source>
        <dbReference type="ARBA" id="ARBA00010186"/>
    </source>
</evidence>
<accession>A0A2H9TNT7</accession>
<keyword evidence="4" id="KW-0472">Membrane</keyword>
<keyword evidence="3 4" id="KW-0539">Nucleus</keyword>
<comment type="caution">
    <text evidence="5">The sequence shown here is derived from an EMBL/GenBank/DDBJ whole genome shotgun (WGS) entry which is preliminary data.</text>
</comment>